<name>A0ABS8XPQ2_9BURK</name>
<feature type="non-terminal residue" evidence="2">
    <location>
        <position position="478"/>
    </location>
</feature>
<protein>
    <submittedName>
        <fullName evidence="2">Condensation domain-containing protein</fullName>
    </submittedName>
</protein>
<reference evidence="2 3" key="1">
    <citation type="submission" date="2021-12" db="EMBL/GenBank/DDBJ databases">
        <title>Genome seq of p7.</title>
        <authorList>
            <person name="Seo T."/>
        </authorList>
    </citation>
    <scope>NUCLEOTIDE SEQUENCE [LARGE SCALE GENOMIC DNA]</scope>
    <source>
        <strain evidence="2 3">P7</strain>
    </source>
</reference>
<evidence type="ECO:0000313" key="2">
    <source>
        <dbReference type="EMBL" id="MCE4540811.1"/>
    </source>
</evidence>
<dbReference type="RefSeq" id="WP_233395558.1">
    <property type="nucleotide sequence ID" value="NZ_JAJTWT010000039.1"/>
</dbReference>
<evidence type="ECO:0000313" key="3">
    <source>
        <dbReference type="Proteomes" id="UP001201463"/>
    </source>
</evidence>
<organism evidence="2 3">
    <name type="scientific">Pelomonas caseinilytica</name>
    <dbReference type="NCBI Taxonomy" id="2906763"/>
    <lineage>
        <taxon>Bacteria</taxon>
        <taxon>Pseudomonadati</taxon>
        <taxon>Pseudomonadota</taxon>
        <taxon>Betaproteobacteria</taxon>
        <taxon>Burkholderiales</taxon>
        <taxon>Sphaerotilaceae</taxon>
        <taxon>Roseateles</taxon>
    </lineage>
</organism>
<keyword evidence="3" id="KW-1185">Reference proteome</keyword>
<comment type="caution">
    <text evidence="2">The sequence shown here is derived from an EMBL/GenBank/DDBJ whole genome shotgun (WGS) entry which is preliminary data.</text>
</comment>
<dbReference type="SUPFAM" id="SSF52777">
    <property type="entry name" value="CoA-dependent acyltransferases"/>
    <property type="match status" value="2"/>
</dbReference>
<feature type="domain" description="Condensation" evidence="1">
    <location>
        <begin position="2"/>
        <end position="443"/>
    </location>
</feature>
<dbReference type="PANTHER" id="PTHR45398">
    <property type="match status" value="1"/>
</dbReference>
<dbReference type="Pfam" id="PF00668">
    <property type="entry name" value="Condensation"/>
    <property type="match status" value="1"/>
</dbReference>
<sequence length="478" mass="52241">LPLSFAQQRLWFIAQLDQAASRAYHIPAALRLTGELNREALKRALDGLVARHEGLRTRFVSAQGEVHQVIAPADCGFALSELDLRVVSPDERQMRVKMLMNAEAQAPFDLSQGPLIRGQLLQLDSQEHLLLVTQHHIISDGWSIGVLVRELGALYQSGEQAQLPVLPIQYADYAAWQRSSAQLEALAVQREFWCQELQGAPARLELPTDRPRPAVQSYAGAQEPIHIEAAVLEGLQALGQKHGTTLFMTVLAGWALVLARLSGQDDIVVGTPVANRPRQELEGLIGFFVNSLALRVQLNPAHSVAELLAQVRGRALAAYAHQDLPFEQVVEALQPERSLSHSPVFQVMLALNNTPAQDLVLGSLSLSSAAPEHPTAQFDLTLSLTETDQGLVGALEYASDLFEAATARRIVQYVSTVLAAMAQDATRALVSLPMMSEAEREQVLVGFNATQAEYPQQALIQELFEAQVKRSPQATALV</sequence>
<dbReference type="InterPro" id="IPR001242">
    <property type="entry name" value="Condensation_dom"/>
</dbReference>
<accession>A0ABS8XPQ2</accession>
<feature type="non-terminal residue" evidence="2">
    <location>
        <position position="1"/>
    </location>
</feature>
<evidence type="ECO:0000259" key="1">
    <source>
        <dbReference type="Pfam" id="PF00668"/>
    </source>
</evidence>
<dbReference type="InterPro" id="IPR023213">
    <property type="entry name" value="CAT-like_dom_sf"/>
</dbReference>
<dbReference type="PANTHER" id="PTHR45398:SF1">
    <property type="entry name" value="ENZYME, PUTATIVE (JCVI)-RELATED"/>
    <property type="match status" value="1"/>
</dbReference>
<dbReference type="Gene3D" id="3.30.559.30">
    <property type="entry name" value="Nonribosomal peptide synthetase, condensation domain"/>
    <property type="match status" value="1"/>
</dbReference>
<dbReference type="Proteomes" id="UP001201463">
    <property type="component" value="Unassembled WGS sequence"/>
</dbReference>
<proteinExistence type="predicted"/>
<gene>
    <name evidence="2" type="ORF">LXT12_26665</name>
</gene>
<dbReference type="Gene3D" id="3.30.559.10">
    <property type="entry name" value="Chloramphenicol acetyltransferase-like domain"/>
    <property type="match status" value="1"/>
</dbReference>
<dbReference type="CDD" id="cd19531">
    <property type="entry name" value="LCL_NRPS-like"/>
    <property type="match status" value="1"/>
</dbReference>
<dbReference type="EMBL" id="JAJTWT010000039">
    <property type="protein sequence ID" value="MCE4540811.1"/>
    <property type="molecule type" value="Genomic_DNA"/>
</dbReference>